<evidence type="ECO:0000313" key="1">
    <source>
        <dbReference type="EMBL" id="KAK1863558.1"/>
    </source>
</evidence>
<reference evidence="1" key="1">
    <citation type="submission" date="2019-11" db="EMBL/GenBank/DDBJ databases">
        <title>Nori genome reveals adaptations in red seaweeds to the harsh intertidal environment.</title>
        <authorList>
            <person name="Wang D."/>
            <person name="Mao Y."/>
        </authorList>
    </citation>
    <scope>NUCLEOTIDE SEQUENCE</scope>
    <source>
        <tissue evidence="1">Gametophyte</tissue>
    </source>
</reference>
<accession>A0ACC3C0C7</accession>
<dbReference type="EMBL" id="CM020619">
    <property type="protein sequence ID" value="KAK1863558.1"/>
    <property type="molecule type" value="Genomic_DNA"/>
</dbReference>
<sequence length="223" mass="23021">MCCFADTHLPMPEADKPRGTTVPELNDKTLPPRHLGSHKADDEGDVTRPLPLAMLTYQHTRGATDASAGDDDASGGVLNGASGGMRGPGALPPPADEEDDEGDGAAAMEPPEPCLGLLDTCTDASVEAALTRAREMYGLDLLASLRSVTGYDRVRAVNWLRARVVREGGEGTAVAAAFERKVAEKGGWGGDAELLPVVAGDTLIAEVLGAEEEMEGEEGGGGG</sequence>
<gene>
    <name evidence="1" type="ORF">I4F81_006112</name>
</gene>
<organism evidence="1 2">
    <name type="scientific">Pyropia yezoensis</name>
    <name type="common">Susabi-nori</name>
    <name type="synonym">Porphyra yezoensis</name>
    <dbReference type="NCBI Taxonomy" id="2788"/>
    <lineage>
        <taxon>Eukaryota</taxon>
        <taxon>Rhodophyta</taxon>
        <taxon>Bangiophyceae</taxon>
        <taxon>Bangiales</taxon>
        <taxon>Bangiaceae</taxon>
        <taxon>Pyropia</taxon>
    </lineage>
</organism>
<evidence type="ECO:0000313" key="2">
    <source>
        <dbReference type="Proteomes" id="UP000798662"/>
    </source>
</evidence>
<proteinExistence type="predicted"/>
<comment type="caution">
    <text evidence="1">The sequence shown here is derived from an EMBL/GenBank/DDBJ whole genome shotgun (WGS) entry which is preliminary data.</text>
</comment>
<protein>
    <submittedName>
        <fullName evidence="1">Uncharacterized protein</fullName>
    </submittedName>
</protein>
<dbReference type="Proteomes" id="UP000798662">
    <property type="component" value="Chromosome 2"/>
</dbReference>
<name>A0ACC3C0C7_PYRYE</name>
<keyword evidence="2" id="KW-1185">Reference proteome</keyword>